<dbReference type="AlphaFoldDB" id="A0AAD9JI84"/>
<evidence type="ECO:0008006" key="13">
    <source>
        <dbReference type="Google" id="ProtNLM"/>
    </source>
</evidence>
<feature type="compositionally biased region" description="Polar residues" evidence="7">
    <location>
        <begin position="1101"/>
        <end position="1112"/>
    </location>
</feature>
<evidence type="ECO:0000256" key="1">
    <source>
        <dbReference type="ARBA" id="ARBA00004123"/>
    </source>
</evidence>
<keyword evidence="3" id="KW-0227">DNA damage</keyword>
<dbReference type="Proteomes" id="UP001208570">
    <property type="component" value="Unassembled WGS sequence"/>
</dbReference>
<dbReference type="InterPro" id="IPR029105">
    <property type="entry name" value="CAF1-p150_C2"/>
</dbReference>
<accession>A0AAD9JI84</accession>
<keyword evidence="2" id="KW-0235">DNA replication</keyword>
<keyword evidence="6" id="KW-0539">Nucleus</keyword>
<feature type="region of interest" description="Disordered" evidence="7">
    <location>
        <begin position="973"/>
        <end position="999"/>
    </location>
</feature>
<gene>
    <name evidence="11" type="ORF">LSH36_315g00015</name>
</gene>
<evidence type="ECO:0000256" key="4">
    <source>
        <dbReference type="ARBA" id="ARBA00023186"/>
    </source>
</evidence>
<keyword evidence="5" id="KW-0234">DNA repair</keyword>
<dbReference type="GO" id="GO:0005634">
    <property type="term" value="C:nucleus"/>
    <property type="evidence" value="ECO:0007669"/>
    <property type="project" value="UniProtKB-SubCell"/>
</dbReference>
<dbReference type="Pfam" id="PF11600">
    <property type="entry name" value="CAF1A_acidic"/>
    <property type="match status" value="1"/>
</dbReference>
<evidence type="ECO:0000256" key="7">
    <source>
        <dbReference type="SAM" id="MobiDB-lite"/>
    </source>
</evidence>
<proteinExistence type="predicted"/>
<evidence type="ECO:0000256" key="2">
    <source>
        <dbReference type="ARBA" id="ARBA00022705"/>
    </source>
</evidence>
<dbReference type="GO" id="GO:0006281">
    <property type="term" value="P:DNA repair"/>
    <property type="evidence" value="ECO:0007669"/>
    <property type="project" value="UniProtKB-KW"/>
</dbReference>
<feature type="domain" description="Chromatin assembly factor 1 subunit p150 C-terminal" evidence="10">
    <location>
        <begin position="899"/>
        <end position="1006"/>
    </location>
</feature>
<dbReference type="EMBL" id="JAODUP010000315">
    <property type="protein sequence ID" value="KAK2152885.1"/>
    <property type="molecule type" value="Genomic_DNA"/>
</dbReference>
<feature type="compositionally biased region" description="Basic and acidic residues" evidence="7">
    <location>
        <begin position="349"/>
        <end position="436"/>
    </location>
</feature>
<feature type="region of interest" description="Disordered" evidence="7">
    <location>
        <begin position="270"/>
        <end position="436"/>
    </location>
</feature>
<feature type="domain" description="Chromatin assembly factor 1 subunit p150 C-terminal" evidence="10">
    <location>
        <begin position="724"/>
        <end position="852"/>
    </location>
</feature>
<feature type="region of interest" description="Disordered" evidence="7">
    <location>
        <begin position="1"/>
        <end position="116"/>
    </location>
</feature>
<feature type="compositionally biased region" description="Basic and acidic residues" evidence="7">
    <location>
        <begin position="102"/>
        <end position="116"/>
    </location>
</feature>
<feature type="region of interest" description="Disordered" evidence="7">
    <location>
        <begin position="875"/>
        <end position="898"/>
    </location>
</feature>
<protein>
    <recommendedName>
        <fullName evidence="13">Chromatin assembly factor 1 subunit A</fullName>
    </recommendedName>
</protein>
<keyword evidence="4" id="KW-0143">Chaperone</keyword>
<evidence type="ECO:0000256" key="6">
    <source>
        <dbReference type="ARBA" id="ARBA00023242"/>
    </source>
</evidence>
<dbReference type="InterPro" id="IPR021644">
    <property type="entry name" value="CAF-1_p150_acidic"/>
</dbReference>
<feature type="compositionally biased region" description="Acidic residues" evidence="7">
    <location>
        <begin position="700"/>
        <end position="710"/>
    </location>
</feature>
<dbReference type="GO" id="GO:0006334">
    <property type="term" value="P:nucleosome assembly"/>
    <property type="evidence" value="ECO:0007669"/>
    <property type="project" value="TreeGrafter"/>
</dbReference>
<evidence type="ECO:0000313" key="11">
    <source>
        <dbReference type="EMBL" id="KAK2152885.1"/>
    </source>
</evidence>
<reference evidence="11" key="1">
    <citation type="journal article" date="2023" name="Mol. Biol. Evol.">
        <title>Third-Generation Sequencing Reveals the Adaptive Role of the Epigenome in Three Deep-Sea Polychaetes.</title>
        <authorList>
            <person name="Perez M."/>
            <person name="Aroh O."/>
            <person name="Sun Y."/>
            <person name="Lan Y."/>
            <person name="Juniper S.K."/>
            <person name="Young C.R."/>
            <person name="Angers B."/>
            <person name="Qian P.Y."/>
        </authorList>
    </citation>
    <scope>NUCLEOTIDE SEQUENCE</scope>
    <source>
        <strain evidence="11">P08H-3</strain>
    </source>
</reference>
<sequence>MDAETFVAKTASPINEGENKKPEDVDSVIDQATPPTKKLKQARLPFRVLTPKPVTSPVSANSSQKKRKLSDPQASSCRQAKTPKNNSSEDRTVQTIDPSSLKNEEPTRKSHNDLATDLKSSGKLDCFVKLMGIPEISKARILLNCDSENVGEEVTVHELNNALPSDQLEESGDKVQLATEQVREKNAHCVGVTISEVENIDVSDSVVTKLKIAASIGVENALKDQVISKSSPKSELLDAEKVHTTVEAVTECLKGSKCLDSSVISEADLTLETNSNNSQDEGEVTTDGADVSISSSLNSSTNSACDLSKEDGTAPCDGVSSPNVLSSSQVTPKSNRTDTPRIKNSAGSRKKDPVKQKERELARLERQKQREQAKAEKEQQRLEAKAIKEQERLEAKRKKEEERLRLQKEREEKLQQKEEERKKKQLEKEEEKRKKQELIEQVAKNEEKKKKDEERLRAEEELKMKKEKEKVLFTKFFTKTDKQPQTVKSDEEKSGPFIAFEVKDNMRLAPLVRVEESTRQEKAASLDAVISNQTQDLSSSLPVARLINCFEFVDFAIFFKLQGKSVLYLDELKWKSYKPGQASKTWPLTHDLDMEIVPDNPTYHLRAKLLQFHENYRPAYYGTWRKCSRLINPRNPLRKDQGLFDYEVDSDEEWEEEEPGESLSHSEGEGSDDEKDDVVDDAGDDDDGFFVPHGYLSEGEGCEDEDDEEISPERLKARQLAKAKAWEADMKKKKLEVLKPVCIGCLWSDLGETLPRDPDWERLQQYTAVPLVSTPISFAVEPRDESLRTPRRKTKAREHHRLMPVPKEAIPDLIRLVHGNVYGIHKVVKEFCEYWHRKTLGAKSSSSIDDDTALDNASSKLTGGELPETVESDITGSQFSATEADTCGDSTKDQAGSGELLHSSKAKNKLVMSKRQLFAMIRVLAVYEKRPHIYKRYCWYVREEELQRYDLLELPVPTTWQWLTRFKVKNPLKPSSNGGDVASSENGQPTPTKRASVPSHNIKQFAVAGYTPPVQKLHSRAKRTPGSDVAEIPLQKVHQKTPVVGTPKLKRPKLLTPSALFSQSPRQLNTSNNCTPVKHDIQEAKSSDKAQRTLVSMFSPSQKVANKANSAVESPIWSKSDDGQSRITNQVYRPGDSAELPMEID</sequence>
<dbReference type="PANTHER" id="PTHR15272:SF0">
    <property type="entry name" value="CHROMATIN ASSEMBLY FACTOR 1 SUBUNIT A"/>
    <property type="match status" value="1"/>
</dbReference>
<evidence type="ECO:0000259" key="10">
    <source>
        <dbReference type="Pfam" id="PF15539"/>
    </source>
</evidence>
<keyword evidence="12" id="KW-1185">Reference proteome</keyword>
<evidence type="ECO:0000259" key="9">
    <source>
        <dbReference type="Pfam" id="PF12253"/>
    </source>
</evidence>
<feature type="compositionally biased region" description="Polar residues" evidence="7">
    <location>
        <begin position="72"/>
        <end position="86"/>
    </location>
</feature>
<dbReference type="GO" id="GO:0033186">
    <property type="term" value="C:CAF-1 complex"/>
    <property type="evidence" value="ECO:0007669"/>
    <property type="project" value="TreeGrafter"/>
</dbReference>
<dbReference type="Pfam" id="PF15539">
    <property type="entry name" value="CAF1-p150_C2"/>
    <property type="match status" value="2"/>
</dbReference>
<dbReference type="InterPro" id="IPR022043">
    <property type="entry name" value="CAF1A_DD"/>
</dbReference>
<comment type="caution">
    <text evidence="11">The sequence shown here is derived from an EMBL/GenBank/DDBJ whole genome shotgun (WGS) entry which is preliminary data.</text>
</comment>
<evidence type="ECO:0000313" key="12">
    <source>
        <dbReference type="Proteomes" id="UP001208570"/>
    </source>
</evidence>
<feature type="compositionally biased region" description="Polar residues" evidence="7">
    <location>
        <begin position="320"/>
        <end position="334"/>
    </location>
</feature>
<dbReference type="GO" id="GO:0006260">
    <property type="term" value="P:DNA replication"/>
    <property type="evidence" value="ECO:0007669"/>
    <property type="project" value="UniProtKB-KW"/>
</dbReference>
<evidence type="ECO:0000256" key="3">
    <source>
        <dbReference type="ARBA" id="ARBA00022763"/>
    </source>
</evidence>
<feature type="domain" description="Chromatin assembly factor 1 p150 subunit acidic region" evidence="8">
    <location>
        <begin position="364"/>
        <end position="507"/>
    </location>
</feature>
<feature type="compositionally biased region" description="Acidic residues" evidence="7">
    <location>
        <begin position="650"/>
        <end position="660"/>
    </location>
</feature>
<organism evidence="11 12">
    <name type="scientific">Paralvinella palmiformis</name>
    <dbReference type="NCBI Taxonomy" id="53620"/>
    <lineage>
        <taxon>Eukaryota</taxon>
        <taxon>Metazoa</taxon>
        <taxon>Spiralia</taxon>
        <taxon>Lophotrochozoa</taxon>
        <taxon>Annelida</taxon>
        <taxon>Polychaeta</taxon>
        <taxon>Sedentaria</taxon>
        <taxon>Canalipalpata</taxon>
        <taxon>Terebellida</taxon>
        <taxon>Terebelliformia</taxon>
        <taxon>Alvinellidae</taxon>
        <taxon>Paralvinella</taxon>
    </lineage>
</organism>
<feature type="compositionally biased region" description="Acidic residues" evidence="7">
    <location>
        <begin position="669"/>
        <end position="688"/>
    </location>
</feature>
<evidence type="ECO:0000256" key="5">
    <source>
        <dbReference type="ARBA" id="ARBA00023204"/>
    </source>
</evidence>
<feature type="region of interest" description="Disordered" evidence="7">
    <location>
        <begin position="650"/>
        <end position="711"/>
    </location>
</feature>
<name>A0AAD9JI84_9ANNE</name>
<feature type="domain" description="Chromatin assembly factor 1 subunit A dimerization" evidence="9">
    <location>
        <begin position="608"/>
        <end position="677"/>
    </location>
</feature>
<feature type="compositionally biased region" description="Low complexity" evidence="7">
    <location>
        <begin position="292"/>
        <end position="303"/>
    </location>
</feature>
<dbReference type="PANTHER" id="PTHR15272">
    <property type="entry name" value="CHROMATIN ASSEMBLY FACTOR 1 SUBUNIT A CAF-1 SUBUNIT A"/>
    <property type="match status" value="1"/>
</dbReference>
<dbReference type="Pfam" id="PF12253">
    <property type="entry name" value="CAF1A_dimeriz"/>
    <property type="match status" value="1"/>
</dbReference>
<feature type="region of interest" description="Disordered" evidence="7">
    <location>
        <begin position="1101"/>
        <end position="1145"/>
    </location>
</feature>
<evidence type="ECO:0000259" key="8">
    <source>
        <dbReference type="Pfam" id="PF11600"/>
    </source>
</evidence>
<comment type="subcellular location">
    <subcellularLocation>
        <location evidence="1">Nucleus</location>
    </subcellularLocation>
</comment>